<organism evidence="2 3">
    <name type="scientific">Neoarthrinium moseri</name>
    <dbReference type="NCBI Taxonomy" id="1658444"/>
    <lineage>
        <taxon>Eukaryota</taxon>
        <taxon>Fungi</taxon>
        <taxon>Dikarya</taxon>
        <taxon>Ascomycota</taxon>
        <taxon>Pezizomycotina</taxon>
        <taxon>Sordariomycetes</taxon>
        <taxon>Xylariomycetidae</taxon>
        <taxon>Amphisphaeriales</taxon>
        <taxon>Apiosporaceae</taxon>
        <taxon>Neoarthrinium</taxon>
    </lineage>
</organism>
<gene>
    <name evidence="2" type="ORF">JX265_000661</name>
</gene>
<sequence length="150" mass="15979">MGFSTVYPHLEHGCPWPVTKSREVSGSGGCSRSTKLRNWRGRPALVWLPGLQFDVGTGVRSVVAAWPASPAAQWTGPITAALGARYVIQGSGTGKVDADFKPHDPSTAAEPLGKAFEAHKAHPGPAIPQSMPEQEGTKEERQAKAKELNK</sequence>
<comment type="caution">
    <text evidence="2">The sequence shown here is derived from an EMBL/GenBank/DDBJ whole genome shotgun (WGS) entry which is preliminary data.</text>
</comment>
<keyword evidence="3" id="KW-1185">Reference proteome</keyword>
<feature type="region of interest" description="Disordered" evidence="1">
    <location>
        <begin position="96"/>
        <end position="150"/>
    </location>
</feature>
<protein>
    <submittedName>
        <fullName evidence="2">Uncharacterized protein</fullName>
    </submittedName>
</protein>
<name>A0A9Q0AX45_9PEZI</name>
<evidence type="ECO:0000313" key="3">
    <source>
        <dbReference type="Proteomes" id="UP000829685"/>
    </source>
</evidence>
<reference evidence="2" key="1">
    <citation type="submission" date="2021-03" db="EMBL/GenBank/DDBJ databases">
        <title>Revisited historic fungal species revealed as producer of novel bioactive compounds through whole genome sequencing and comparative genomics.</title>
        <authorList>
            <person name="Vignolle G.A."/>
            <person name="Hochenegger N."/>
            <person name="Mach R.L."/>
            <person name="Mach-Aigner A.R."/>
            <person name="Javad Rahimi M."/>
            <person name="Salim K.A."/>
            <person name="Chan C.M."/>
            <person name="Lim L.B.L."/>
            <person name="Cai F."/>
            <person name="Druzhinina I.S."/>
            <person name="U'Ren J.M."/>
            <person name="Derntl C."/>
        </authorList>
    </citation>
    <scope>NUCLEOTIDE SEQUENCE</scope>
    <source>
        <strain evidence="2">TUCIM 5799</strain>
    </source>
</reference>
<dbReference type="AlphaFoldDB" id="A0A9Q0AX45"/>
<proteinExistence type="predicted"/>
<dbReference type="Proteomes" id="UP000829685">
    <property type="component" value="Unassembled WGS sequence"/>
</dbReference>
<feature type="compositionally biased region" description="Basic and acidic residues" evidence="1">
    <location>
        <begin position="135"/>
        <end position="150"/>
    </location>
</feature>
<evidence type="ECO:0000313" key="2">
    <source>
        <dbReference type="EMBL" id="KAI1881835.1"/>
    </source>
</evidence>
<accession>A0A9Q0AX45</accession>
<evidence type="ECO:0000256" key="1">
    <source>
        <dbReference type="SAM" id="MobiDB-lite"/>
    </source>
</evidence>
<dbReference type="EMBL" id="JAFIMR010000001">
    <property type="protein sequence ID" value="KAI1881835.1"/>
    <property type="molecule type" value="Genomic_DNA"/>
</dbReference>